<feature type="transmembrane region" description="Helical" evidence="6">
    <location>
        <begin position="478"/>
        <end position="495"/>
    </location>
</feature>
<dbReference type="PANTHER" id="PTHR30250:SF26">
    <property type="entry name" value="PSMA PROTEIN"/>
    <property type="match status" value="1"/>
</dbReference>
<keyword evidence="8" id="KW-1185">Reference proteome</keyword>
<dbReference type="AlphaFoldDB" id="B4SFN7"/>
<feature type="transmembrane region" description="Helical" evidence="6">
    <location>
        <begin position="507"/>
        <end position="532"/>
    </location>
</feature>
<name>B4SFN7_PELPB</name>
<comment type="subcellular location">
    <subcellularLocation>
        <location evidence="1">Cell membrane</location>
        <topology evidence="1">Multi-pass membrane protein</topology>
    </subcellularLocation>
</comment>
<dbReference type="KEGG" id="pph:Ppha_1008"/>
<reference evidence="7 8" key="1">
    <citation type="submission" date="2008-06" db="EMBL/GenBank/DDBJ databases">
        <title>Complete sequence of Pelodictyon phaeoclathratiforme BU-1.</title>
        <authorList>
            <consortium name="US DOE Joint Genome Institute"/>
            <person name="Lucas S."/>
            <person name="Copeland A."/>
            <person name="Lapidus A."/>
            <person name="Glavina del Rio T."/>
            <person name="Dalin E."/>
            <person name="Tice H."/>
            <person name="Bruce D."/>
            <person name="Goodwin L."/>
            <person name="Pitluck S."/>
            <person name="Schmutz J."/>
            <person name="Larimer F."/>
            <person name="Land M."/>
            <person name="Hauser L."/>
            <person name="Kyrpides N."/>
            <person name="Mikhailova N."/>
            <person name="Liu Z."/>
            <person name="Li T."/>
            <person name="Zhao F."/>
            <person name="Overmann J."/>
            <person name="Bryant D.A."/>
            <person name="Richardson P."/>
        </authorList>
    </citation>
    <scope>NUCLEOTIDE SEQUENCE [LARGE SCALE GENOMIC DNA]</scope>
    <source>
        <strain evidence="8">DSM 5477 / BU-1</strain>
    </source>
</reference>
<feature type="transmembrane region" description="Helical" evidence="6">
    <location>
        <begin position="538"/>
        <end position="563"/>
    </location>
</feature>
<feature type="transmembrane region" description="Helical" evidence="6">
    <location>
        <begin position="88"/>
        <end position="111"/>
    </location>
</feature>
<dbReference type="RefSeq" id="WP_012507786.1">
    <property type="nucleotide sequence ID" value="NC_011060.1"/>
</dbReference>
<keyword evidence="4 6" id="KW-1133">Transmembrane helix</keyword>
<proteinExistence type="predicted"/>
<evidence type="ECO:0000256" key="1">
    <source>
        <dbReference type="ARBA" id="ARBA00004651"/>
    </source>
</evidence>
<feature type="transmembrane region" description="Helical" evidence="6">
    <location>
        <begin position="420"/>
        <end position="441"/>
    </location>
</feature>
<feature type="transmembrane region" description="Helical" evidence="6">
    <location>
        <begin position="131"/>
        <end position="151"/>
    </location>
</feature>
<gene>
    <name evidence="7" type="ordered locus">Ppha_1008</name>
</gene>
<dbReference type="PANTHER" id="PTHR30250">
    <property type="entry name" value="PST FAMILY PREDICTED COLANIC ACID TRANSPORTER"/>
    <property type="match status" value="1"/>
</dbReference>
<feature type="transmembrane region" description="Helical" evidence="6">
    <location>
        <begin position="227"/>
        <end position="247"/>
    </location>
</feature>
<dbReference type="STRING" id="324925.Ppha_1008"/>
<keyword evidence="5 6" id="KW-0472">Membrane</keyword>
<feature type="transmembrane region" description="Helical" evidence="6">
    <location>
        <begin position="12"/>
        <end position="39"/>
    </location>
</feature>
<dbReference type="HOGENOM" id="CLU_492321_0_0_10"/>
<feature type="transmembrane region" description="Helical" evidence="6">
    <location>
        <begin position="379"/>
        <end position="400"/>
    </location>
</feature>
<evidence type="ECO:0000256" key="3">
    <source>
        <dbReference type="ARBA" id="ARBA00022692"/>
    </source>
</evidence>
<dbReference type="GO" id="GO:0005886">
    <property type="term" value="C:plasma membrane"/>
    <property type="evidence" value="ECO:0007669"/>
    <property type="project" value="UniProtKB-SubCell"/>
</dbReference>
<evidence type="ECO:0000256" key="4">
    <source>
        <dbReference type="ARBA" id="ARBA00022989"/>
    </source>
</evidence>
<feature type="transmembrane region" description="Helical" evidence="6">
    <location>
        <begin position="313"/>
        <end position="335"/>
    </location>
</feature>
<accession>B4SFN7</accession>
<evidence type="ECO:0000313" key="7">
    <source>
        <dbReference type="EMBL" id="ACF43292.1"/>
    </source>
</evidence>
<keyword evidence="2" id="KW-1003">Cell membrane</keyword>
<dbReference type="OrthoDB" id="5751261at2"/>
<dbReference type="EMBL" id="CP001110">
    <property type="protein sequence ID" value="ACF43292.1"/>
    <property type="molecule type" value="Genomic_DNA"/>
</dbReference>
<feature type="transmembrane region" description="Helical" evidence="6">
    <location>
        <begin position="341"/>
        <end position="359"/>
    </location>
</feature>
<evidence type="ECO:0000313" key="8">
    <source>
        <dbReference type="Proteomes" id="UP000002724"/>
    </source>
</evidence>
<protein>
    <submittedName>
        <fullName evidence="7">Polysaccharide biosynthesis protein</fullName>
    </submittedName>
</protein>
<dbReference type="InterPro" id="IPR050833">
    <property type="entry name" value="Poly_Biosynth_Transport"/>
</dbReference>
<evidence type="ECO:0000256" key="5">
    <source>
        <dbReference type="ARBA" id="ARBA00023136"/>
    </source>
</evidence>
<evidence type="ECO:0000256" key="6">
    <source>
        <dbReference type="SAM" id="Phobius"/>
    </source>
</evidence>
<keyword evidence="3 6" id="KW-0812">Transmembrane</keyword>
<dbReference type="eggNOG" id="COG2244">
    <property type="taxonomic scope" value="Bacteria"/>
</dbReference>
<evidence type="ECO:0000256" key="2">
    <source>
        <dbReference type="ARBA" id="ARBA00022475"/>
    </source>
</evidence>
<feature type="transmembrane region" description="Helical" evidence="6">
    <location>
        <begin position="45"/>
        <end position="67"/>
    </location>
</feature>
<organism evidence="7 8">
    <name type="scientific">Pelodictyon phaeoclathratiforme (strain DSM 5477 / BU-1)</name>
    <dbReference type="NCBI Taxonomy" id="324925"/>
    <lineage>
        <taxon>Bacteria</taxon>
        <taxon>Pseudomonadati</taxon>
        <taxon>Chlorobiota</taxon>
        <taxon>Chlorobiia</taxon>
        <taxon>Chlorobiales</taxon>
        <taxon>Chlorobiaceae</taxon>
        <taxon>Chlorobium/Pelodictyon group</taxon>
        <taxon>Pelodictyon</taxon>
    </lineage>
</organism>
<dbReference type="Proteomes" id="UP000002724">
    <property type="component" value="Chromosome"/>
</dbReference>
<sequence length="583" mass="64444">MDNQGKAHNKLAGNALSGMVATVIYMVSRLLLTPFILHYLSLEEFGLWSLCFIILSYAGMGGFGVNSTYIRYSARYLAEGKSEEISKLLSTGVAYMLSFSMLFCSLLYLIMPFLLERFNIKPEQQDLASTIFLGTAAVFSLELTLGGFRFIINGMHEFAKEKIVSTVAGLIEIIAIITFLALGSGVKGLLYAFAFRLLLETAGYWKIARTLLPSLKISATLISREHFHLFVGFGGKVQILGILGIFLSALDRLFITAIAGLSAGGMFEIGRKLPSTAGMISSSVFAPFLSTAAHLDGSWTGNMNDPLSNRIKTYVHIALVAITLGIIPVIFLVPLQQFLPVSNLILVPAATIIFLYLFFRLQQKQKYYNKINSSELKELYLNGIRFTNIISSTLFVFLIAMAHPIIDAWVGTKYIEAANVMIFLSIGYSIQLSTGAITMIFRGIDRNGRELEYMLVQVLLMVIWIPAATTAYGLIGSAAAIACSSMVSTLFLFWRSNYTFQVRPKEFISRTLLPICVTFFPASAIYAITLFFPTTGRIAGIIQVMVCGIAYTLLSCALFWTTVLNSSEKRKAMELLPFKQKRA</sequence>
<feature type="transmembrane region" description="Helical" evidence="6">
    <location>
        <begin position="453"/>
        <end position="472"/>
    </location>
</feature>